<dbReference type="Pfam" id="PF13413">
    <property type="entry name" value="HTH_25"/>
    <property type="match status" value="1"/>
</dbReference>
<reference evidence="3 4" key="1">
    <citation type="journal article" date="2014" name="Genome Announc.">
        <title>Draft Genome Sequences of Marinobacter similis A3d10T and Marinobacter salarius R9SW1T.</title>
        <authorList>
            <person name="Ivanova E.P."/>
            <person name="Ng H.J."/>
            <person name="Webb H.K."/>
            <person name="Feng G."/>
            <person name="Oshima K."/>
            <person name="Hattori M."/>
            <person name="Ohkuma M."/>
            <person name="Sergeev A.F."/>
            <person name="Mikhailov V.V."/>
            <person name="Crawford R.J."/>
            <person name="Sawabe T."/>
        </authorList>
    </citation>
    <scope>NUCLEOTIDE SEQUENCE [LARGE SCALE GENOMIC DNA]</scope>
    <source>
        <strain evidence="3 4">A3d10</strain>
    </source>
</reference>
<evidence type="ECO:0000313" key="3">
    <source>
        <dbReference type="EMBL" id="AHI29975.1"/>
    </source>
</evidence>
<organism evidence="3 4">
    <name type="scientific">Marinobacter similis</name>
    <dbReference type="NCBI Taxonomy" id="1420916"/>
    <lineage>
        <taxon>Bacteria</taxon>
        <taxon>Pseudomonadati</taxon>
        <taxon>Pseudomonadota</taxon>
        <taxon>Gammaproteobacteria</taxon>
        <taxon>Pseudomonadales</taxon>
        <taxon>Marinobacteraceae</taxon>
        <taxon>Marinobacter</taxon>
    </lineage>
</organism>
<dbReference type="InterPro" id="IPR001387">
    <property type="entry name" value="Cro/C1-type_HTH"/>
</dbReference>
<proteinExistence type="predicted"/>
<dbReference type="KEGG" id="msx:AU14_03105"/>
<feature type="compositionally biased region" description="Low complexity" evidence="1">
    <location>
        <begin position="151"/>
        <end position="168"/>
    </location>
</feature>
<feature type="transmembrane region" description="Helical" evidence="2">
    <location>
        <begin position="116"/>
        <end position="138"/>
    </location>
</feature>
<keyword evidence="4" id="KW-1185">Reference proteome</keyword>
<dbReference type="PANTHER" id="PTHR34475">
    <property type="match status" value="1"/>
</dbReference>
<dbReference type="PANTHER" id="PTHR34475:SF1">
    <property type="entry name" value="CYTOSKELETON PROTEIN RODZ"/>
    <property type="match status" value="1"/>
</dbReference>
<dbReference type="HOGENOM" id="CLU_1319673_0_0_6"/>
<keyword evidence="2" id="KW-0472">Membrane</keyword>
<protein>
    <recommendedName>
        <fullName evidence="5">HTH cro/C1-type domain-containing protein</fullName>
    </recommendedName>
</protein>
<dbReference type="AlphaFoldDB" id="W5YLR7"/>
<dbReference type="GO" id="GO:0003677">
    <property type="term" value="F:DNA binding"/>
    <property type="evidence" value="ECO:0007669"/>
    <property type="project" value="InterPro"/>
</dbReference>
<evidence type="ECO:0008006" key="5">
    <source>
        <dbReference type="Google" id="ProtNLM"/>
    </source>
</evidence>
<dbReference type="SUPFAM" id="SSF47413">
    <property type="entry name" value="lambda repressor-like DNA-binding domains"/>
    <property type="match status" value="1"/>
</dbReference>
<dbReference type="EMBL" id="CP007151">
    <property type="protein sequence ID" value="AHI29975.1"/>
    <property type="molecule type" value="Genomic_DNA"/>
</dbReference>
<dbReference type="Gene3D" id="1.10.260.40">
    <property type="entry name" value="lambda repressor-like DNA-binding domains"/>
    <property type="match status" value="1"/>
</dbReference>
<dbReference type="Proteomes" id="UP000061489">
    <property type="component" value="Chromosome"/>
</dbReference>
<evidence type="ECO:0000256" key="2">
    <source>
        <dbReference type="SAM" id="Phobius"/>
    </source>
</evidence>
<gene>
    <name evidence="3" type="ORF">AU14_03105</name>
</gene>
<dbReference type="RefSeq" id="WP_236744335.1">
    <property type="nucleotide sequence ID" value="NZ_CP007151.1"/>
</dbReference>
<evidence type="ECO:0000313" key="4">
    <source>
        <dbReference type="Proteomes" id="UP000061489"/>
    </source>
</evidence>
<evidence type="ECO:0000256" key="1">
    <source>
        <dbReference type="SAM" id="MobiDB-lite"/>
    </source>
</evidence>
<accession>W5YLR7</accession>
<sequence length="208" mass="23426">MANEENPEVMTSDPVGLQLKRAREQRGLSDSDVAQAQHLRPAVIQAIEAGEYGQVDSELFLKGYVRAYARQVGLDDNKIVADLDRELEPLRQKREQEVEANPLVDIERRRRRKRRLAKVVLLLGVAALAGYLVFAFVLPESEMTSPGDATEAPAPEESPAVDSEPAAPKIEDEELPPLYRKSLQLRRWKTGKLLSPRQKLARKRALIR</sequence>
<dbReference type="InterPro" id="IPR010982">
    <property type="entry name" value="Lambda_DNA-bd_dom_sf"/>
</dbReference>
<dbReference type="STRING" id="1420916.AU14_03105"/>
<name>W5YLR7_9GAMM</name>
<dbReference type="InterPro" id="IPR050400">
    <property type="entry name" value="Bact_Cytoskel_RodZ"/>
</dbReference>
<dbReference type="CDD" id="cd00093">
    <property type="entry name" value="HTH_XRE"/>
    <property type="match status" value="1"/>
</dbReference>
<keyword evidence="2" id="KW-0812">Transmembrane</keyword>
<keyword evidence="2" id="KW-1133">Transmembrane helix</keyword>
<feature type="region of interest" description="Disordered" evidence="1">
    <location>
        <begin position="144"/>
        <end position="175"/>
    </location>
</feature>